<dbReference type="CDD" id="cd05009">
    <property type="entry name" value="SIS_GlmS_GlmD_2"/>
    <property type="match status" value="1"/>
</dbReference>
<organism evidence="3 4">
    <name type="scientific">Blautia wexlerae</name>
    <dbReference type="NCBI Taxonomy" id="418240"/>
    <lineage>
        <taxon>Bacteria</taxon>
        <taxon>Bacillati</taxon>
        <taxon>Bacillota</taxon>
        <taxon>Clostridia</taxon>
        <taxon>Lachnospirales</taxon>
        <taxon>Lachnospiraceae</taxon>
        <taxon>Blautia</taxon>
    </lineage>
</organism>
<dbReference type="GO" id="GO:0006487">
    <property type="term" value="P:protein N-linked glycosylation"/>
    <property type="evidence" value="ECO:0007669"/>
    <property type="project" value="TreeGrafter"/>
</dbReference>
<dbReference type="SUPFAM" id="SSF53697">
    <property type="entry name" value="SIS domain"/>
    <property type="match status" value="1"/>
</dbReference>
<evidence type="ECO:0000313" key="5">
    <source>
        <dbReference type="Proteomes" id="UP000477285"/>
    </source>
</evidence>
<dbReference type="GO" id="GO:0006047">
    <property type="term" value="P:UDP-N-acetylglucosamine metabolic process"/>
    <property type="evidence" value="ECO:0007669"/>
    <property type="project" value="TreeGrafter"/>
</dbReference>
<dbReference type="Proteomes" id="UP000477285">
    <property type="component" value="Unassembled WGS sequence"/>
</dbReference>
<keyword evidence="4" id="KW-1185">Reference proteome</keyword>
<dbReference type="InterPro" id="IPR046348">
    <property type="entry name" value="SIS_dom_sf"/>
</dbReference>
<dbReference type="Proteomes" id="UP000366766">
    <property type="component" value="Unassembled WGS sequence"/>
</dbReference>
<accession>A0A564WRB0</accession>
<dbReference type="AlphaFoldDB" id="A0A564WRB0"/>
<dbReference type="CDD" id="cd05710">
    <property type="entry name" value="SIS_1"/>
    <property type="match status" value="1"/>
</dbReference>
<feature type="domain" description="SIS" evidence="1">
    <location>
        <begin position="12"/>
        <end position="150"/>
    </location>
</feature>
<dbReference type="PROSITE" id="PS51464">
    <property type="entry name" value="SIS"/>
    <property type="match status" value="1"/>
</dbReference>
<reference evidence="2 5" key="1">
    <citation type="journal article" date="2019" name="Nat. Med.">
        <title>A library of human gut bacterial isolates paired with longitudinal multiomics data enables mechanistic microbiome research.</title>
        <authorList>
            <person name="Poyet M."/>
            <person name="Groussin M."/>
            <person name="Gibbons S.M."/>
            <person name="Avila-Pacheco J."/>
            <person name="Jiang X."/>
            <person name="Kearney S.M."/>
            <person name="Perrotta A.R."/>
            <person name="Berdy B."/>
            <person name="Zhao S."/>
            <person name="Lieberman T.D."/>
            <person name="Swanson P.K."/>
            <person name="Smith M."/>
            <person name="Roesemann S."/>
            <person name="Alexander J.E."/>
            <person name="Rich S.A."/>
            <person name="Livny J."/>
            <person name="Vlamakis H."/>
            <person name="Clish C."/>
            <person name="Bullock K."/>
            <person name="Deik A."/>
            <person name="Scott J."/>
            <person name="Pierce K.A."/>
            <person name="Xavier R.J."/>
            <person name="Alm E.J."/>
        </authorList>
    </citation>
    <scope>NUCLEOTIDE SEQUENCE [LARGE SCALE GENOMIC DNA]</scope>
    <source>
        <strain evidence="2 5">BIOML-A1</strain>
    </source>
</reference>
<dbReference type="RefSeq" id="WP_008705002.1">
    <property type="nucleotide sequence ID" value="NZ_AP031426.1"/>
</dbReference>
<proteinExistence type="predicted"/>
<dbReference type="PANTHER" id="PTHR10937">
    <property type="entry name" value="GLUCOSAMINE--FRUCTOSE-6-PHOSPHATE AMINOTRANSFERASE, ISOMERIZING"/>
    <property type="match status" value="1"/>
</dbReference>
<dbReference type="Gene3D" id="3.40.50.12570">
    <property type="match status" value="1"/>
</dbReference>
<dbReference type="Gene3D" id="3.40.50.10490">
    <property type="entry name" value="Glucose-6-phosphate isomerase like protein, domain 1"/>
    <property type="match status" value="1"/>
</dbReference>
<dbReference type="GO" id="GO:0097367">
    <property type="term" value="F:carbohydrate derivative binding"/>
    <property type="evidence" value="ECO:0007669"/>
    <property type="project" value="InterPro"/>
</dbReference>
<gene>
    <name evidence="3" type="primary">frlB</name>
    <name evidence="3" type="ORF">BWLFYP14_01338</name>
    <name evidence="2" type="ORF">GT728_01520</name>
</gene>
<keyword evidence="3" id="KW-0378">Hydrolase</keyword>
<sequence length="325" mass="36698">MRDLHASQIKVAVEAVKARKEVNEVYFVACGGSQAVLMAGQYMFDKESSIPSHVYTANEFVYDTPKRLNENSVVISCSHSGNTPETVEATKLARSKGALTICLSNLEGSPLWEAAEYPVHYDWGKEVSDSDKNKGILYGLLFSLLSVLAPDAKWDVCLKELEKLTDLSAQAKAQYDAQAKAWAKRNKREKTIYTIGSGINYGEVYSTAMCWFMEMQWINSGCIHSGEYFHGPFEVTDYDVPFMLVKSIGHTRHLDERVENFAKKFTEDLLVLDQKDLDLSTVADEAKPYVAAILTGVVIRHFVEAIAFERGHSLDVRRYMWQMQY</sequence>
<dbReference type="PANTHER" id="PTHR10937:SF14">
    <property type="entry name" value="FRUCTOSELYSINE 6-PHOSPHATE DEGLYCASE"/>
    <property type="match status" value="1"/>
</dbReference>
<dbReference type="Gene3D" id="1.10.10.2240">
    <property type="match status" value="1"/>
</dbReference>
<evidence type="ECO:0000259" key="1">
    <source>
        <dbReference type="PROSITE" id="PS51464"/>
    </source>
</evidence>
<dbReference type="InterPro" id="IPR024713">
    <property type="entry name" value="Fructosamine_deglycase_FrlB"/>
</dbReference>
<name>A0A564WRB0_9FIRM</name>
<dbReference type="InterPro" id="IPR001347">
    <property type="entry name" value="SIS_dom"/>
</dbReference>
<dbReference type="GO" id="GO:0004360">
    <property type="term" value="F:glutamine-fructose-6-phosphate transaminase (isomerizing) activity"/>
    <property type="evidence" value="ECO:0007669"/>
    <property type="project" value="TreeGrafter"/>
</dbReference>
<evidence type="ECO:0000313" key="4">
    <source>
        <dbReference type="Proteomes" id="UP000366766"/>
    </source>
</evidence>
<dbReference type="GO" id="GO:0006002">
    <property type="term" value="P:fructose 6-phosphate metabolic process"/>
    <property type="evidence" value="ECO:0007669"/>
    <property type="project" value="TreeGrafter"/>
</dbReference>
<dbReference type="GO" id="GO:0016787">
    <property type="term" value="F:hydrolase activity"/>
    <property type="evidence" value="ECO:0007669"/>
    <property type="project" value="UniProtKB-KW"/>
</dbReference>
<evidence type="ECO:0000313" key="2">
    <source>
        <dbReference type="EMBL" id="MZL31911.1"/>
    </source>
</evidence>
<dbReference type="InterPro" id="IPR035490">
    <property type="entry name" value="GlmS/FrlB_SIS"/>
</dbReference>
<dbReference type="InterPro" id="IPR035488">
    <property type="entry name" value="FrlB_SIS"/>
</dbReference>
<dbReference type="EMBL" id="WWVQ01000002">
    <property type="protein sequence ID" value="MZL31911.1"/>
    <property type="molecule type" value="Genomic_DNA"/>
</dbReference>
<dbReference type="Pfam" id="PF01380">
    <property type="entry name" value="SIS"/>
    <property type="match status" value="1"/>
</dbReference>
<reference evidence="3 4" key="2">
    <citation type="submission" date="2019-07" db="EMBL/GenBank/DDBJ databases">
        <authorList>
            <person name="Chang H.-W."/>
            <person name="Raman A."/>
            <person name="Venkatesh S."/>
            <person name="Gehrig J."/>
        </authorList>
    </citation>
    <scope>NUCLEOTIDE SEQUENCE [LARGE SCALE GENOMIC DNA]</scope>
    <source>
        <strain evidence="3">Blautia_wexlerae_LFYP_14</strain>
    </source>
</reference>
<dbReference type="EMBL" id="CABHOF010000032">
    <property type="protein sequence ID" value="VUX64309.1"/>
    <property type="molecule type" value="Genomic_DNA"/>
</dbReference>
<dbReference type="PIRSF" id="PIRSF009290">
    <property type="entry name" value="FrlB"/>
    <property type="match status" value="1"/>
</dbReference>
<dbReference type="EC" id="3.5.-.-" evidence="3"/>
<evidence type="ECO:0000313" key="3">
    <source>
        <dbReference type="EMBL" id="VUX64309.1"/>
    </source>
</evidence>
<protein>
    <submittedName>
        <fullName evidence="3">Fructosamine deglycase FrlB</fullName>
        <ecNumber evidence="3">3.5.-.-</ecNumber>
    </submittedName>
    <submittedName>
        <fullName evidence="2">SIS domain-containing protein</fullName>
    </submittedName>
</protein>